<evidence type="ECO:0000313" key="1">
    <source>
        <dbReference type="EMBL" id="OIQ76108.1"/>
    </source>
</evidence>
<proteinExistence type="predicted"/>
<comment type="caution">
    <text evidence="1">The sequence shown here is derived from an EMBL/GenBank/DDBJ whole genome shotgun (WGS) entry which is preliminary data.</text>
</comment>
<name>A0A1J5Q888_9ZZZZ</name>
<protein>
    <submittedName>
        <fullName evidence="1">Uncharacterized protein</fullName>
    </submittedName>
</protein>
<accession>A0A1J5Q888</accession>
<sequence>MQVIDHDQPQLTALAMQTPCPGTHFKRVEAGAFVDEHGRIVELAQRRRQAHPVFVLQAAGTHAVLIQPADGTDHAHGELGSPHFHGKHRHRQAGIERDILGDVERKRGLTHGRTAGDNHQIPGLEPGSHRIQVSEAGRDARHVAGIIALKQLVDAIGHLRQQHLDVDETLRAAVPAFGNLENFRFGLVQQLRGTLSLRAESTFGDTGTDFNQLAHHGTLAHDLGIAPDIGSRWGVLRQRTQVGNAAHSGQLGIAFQRLCHRDDIRRLAVFDQPADMLVNDAMIVAIEIFRRQQVGNLVQRFVFQQQAAEDGLLGLNGVGRDLEGCEGIVGHAEL</sequence>
<organism evidence="1">
    <name type="scientific">mine drainage metagenome</name>
    <dbReference type="NCBI Taxonomy" id="410659"/>
    <lineage>
        <taxon>unclassified sequences</taxon>
        <taxon>metagenomes</taxon>
        <taxon>ecological metagenomes</taxon>
    </lineage>
</organism>
<gene>
    <name evidence="1" type="ORF">GALL_422120</name>
</gene>
<reference evidence="1" key="1">
    <citation type="submission" date="2016-10" db="EMBL/GenBank/DDBJ databases">
        <title>Sequence of Gallionella enrichment culture.</title>
        <authorList>
            <person name="Poehlein A."/>
            <person name="Muehling M."/>
            <person name="Daniel R."/>
        </authorList>
    </citation>
    <scope>NUCLEOTIDE SEQUENCE</scope>
</reference>
<dbReference type="AlphaFoldDB" id="A0A1J5Q888"/>
<dbReference type="EMBL" id="MLJW01001964">
    <property type="protein sequence ID" value="OIQ76108.1"/>
    <property type="molecule type" value="Genomic_DNA"/>
</dbReference>